<reference evidence="4" key="2">
    <citation type="submission" date="2025-09" db="UniProtKB">
        <authorList>
            <consortium name="Ensembl"/>
        </authorList>
    </citation>
    <scope>IDENTIFICATION</scope>
</reference>
<dbReference type="PANTHER" id="PTHR10003">
    <property type="entry name" value="SUPEROXIDE DISMUTASE CU-ZN -RELATED"/>
    <property type="match status" value="1"/>
</dbReference>
<dbReference type="InterPro" id="IPR024134">
    <property type="entry name" value="SOD_Cu/Zn_/chaperone"/>
</dbReference>
<evidence type="ECO:0000313" key="4">
    <source>
        <dbReference type="Ensembl" id="ENSGMOP00000029871.1"/>
    </source>
</evidence>
<dbReference type="InterPro" id="IPR036423">
    <property type="entry name" value="SOD-like_Cu/Zn_dom_sf"/>
</dbReference>
<dbReference type="GeneID" id="115540696"/>
<feature type="signal peptide" evidence="2">
    <location>
        <begin position="1"/>
        <end position="24"/>
    </location>
</feature>
<comment type="cofactor">
    <cofactor evidence="1">
        <name>Cu cation</name>
        <dbReference type="ChEBI" id="CHEBI:23378"/>
    </cofactor>
    <text evidence="1">Binds 1 copper ion per subunit.</text>
</comment>
<dbReference type="RefSeq" id="XP_030208057.1">
    <property type="nucleotide sequence ID" value="XM_030352197.1"/>
</dbReference>
<dbReference type="Proteomes" id="UP000694546">
    <property type="component" value="Chromosome 3"/>
</dbReference>
<evidence type="ECO:0000256" key="1">
    <source>
        <dbReference type="RuleBase" id="RU000393"/>
    </source>
</evidence>
<reference evidence="4" key="1">
    <citation type="submission" date="2025-08" db="UniProtKB">
        <authorList>
            <consortium name="Ensembl"/>
        </authorList>
    </citation>
    <scope>IDENTIFICATION</scope>
</reference>
<dbReference type="PRINTS" id="PR00068">
    <property type="entry name" value="CUZNDISMTASE"/>
</dbReference>
<keyword evidence="1" id="KW-0560">Oxidoreductase</keyword>
<keyword evidence="2" id="KW-0732">Signal</keyword>
<dbReference type="AlphaFoldDB" id="A0A8C5ACF0"/>
<dbReference type="GO" id="GO:0005507">
    <property type="term" value="F:copper ion binding"/>
    <property type="evidence" value="ECO:0007669"/>
    <property type="project" value="InterPro"/>
</dbReference>
<evidence type="ECO:0000256" key="2">
    <source>
        <dbReference type="SAM" id="SignalP"/>
    </source>
</evidence>
<comment type="similarity">
    <text evidence="1">Belongs to the Cu-Zn superoxide dismutase family.</text>
</comment>
<sequence>MYQNRSKWPALCISLLVFLAEARGQDCEDAVVPPEVVQFNNTLYAACRMKPSSGLAADLERLYGHVLFKQEYPDGTLNVHFIIGGFPMGPSNLRAIHVHQFGDISGGCTSTGPHYNPDAVSHPGHPGDFGNFAVKDGKIMELKEYAKATLFGPQSVLGRGVVLHLKADDMGNGGNAESLLNGNAGTRLACCVIGLSSDALWNKYL</sequence>
<dbReference type="PROSITE" id="PS00087">
    <property type="entry name" value="SOD_CU_ZN_1"/>
    <property type="match status" value="1"/>
</dbReference>
<dbReference type="Ensembl" id="ENSGMOT00000013718.2">
    <property type="protein sequence ID" value="ENSGMOP00000029871.1"/>
    <property type="gene ID" value="ENSGMOG00000012483.2"/>
</dbReference>
<dbReference type="GeneTree" id="ENSGT00940000162224"/>
<keyword evidence="1" id="KW-0186">Copper</keyword>
<dbReference type="SUPFAM" id="SSF49329">
    <property type="entry name" value="Cu,Zn superoxide dismutase-like"/>
    <property type="match status" value="1"/>
</dbReference>
<dbReference type="GO" id="GO:0004784">
    <property type="term" value="F:superoxide dismutase activity"/>
    <property type="evidence" value="ECO:0007669"/>
    <property type="project" value="UniProtKB-EC"/>
</dbReference>
<keyword evidence="1" id="KW-0479">Metal-binding</keyword>
<dbReference type="InterPro" id="IPR018152">
    <property type="entry name" value="SOD_Cu/Zn_BS"/>
</dbReference>
<comment type="catalytic activity">
    <reaction evidence="1">
        <text>2 superoxide + 2 H(+) = H2O2 + O2</text>
        <dbReference type="Rhea" id="RHEA:20696"/>
        <dbReference type="ChEBI" id="CHEBI:15378"/>
        <dbReference type="ChEBI" id="CHEBI:15379"/>
        <dbReference type="ChEBI" id="CHEBI:16240"/>
        <dbReference type="ChEBI" id="CHEBI:18421"/>
        <dbReference type="EC" id="1.15.1.1"/>
    </reaction>
</comment>
<dbReference type="Pfam" id="PF00080">
    <property type="entry name" value="Sod_Cu"/>
    <property type="match status" value="1"/>
</dbReference>
<dbReference type="EC" id="1.15.1.1" evidence="1"/>
<feature type="chain" id="PRO_5047472226" description="Superoxide dismutase [Cu-Zn]" evidence="2">
    <location>
        <begin position="25"/>
        <end position="205"/>
    </location>
</feature>
<feature type="domain" description="Superoxide dismutase copper/zinc binding" evidence="3">
    <location>
        <begin position="63"/>
        <end position="193"/>
    </location>
</feature>
<dbReference type="Gene3D" id="2.60.40.200">
    <property type="entry name" value="Superoxide dismutase, copper/zinc binding domain"/>
    <property type="match status" value="1"/>
</dbReference>
<gene>
    <name evidence="4" type="primary">SOD3</name>
</gene>
<dbReference type="OMA" id="LYASCRM"/>
<accession>A0A8C5ACF0</accession>
<name>A0A8C5ACF0_GADMO</name>
<keyword evidence="1" id="KW-0862">Zinc</keyword>
<protein>
    <recommendedName>
        <fullName evidence="1">Superoxide dismutase [Cu-Zn]</fullName>
        <ecNumber evidence="1">1.15.1.1</ecNumber>
    </recommendedName>
</protein>
<evidence type="ECO:0000313" key="5">
    <source>
        <dbReference type="Proteomes" id="UP000694546"/>
    </source>
</evidence>
<dbReference type="PROSITE" id="PS00332">
    <property type="entry name" value="SOD_CU_ZN_2"/>
    <property type="match status" value="1"/>
</dbReference>
<comment type="function">
    <text evidence="1">Destroys radicals which are normally produced within the cells and which are toxic to biological systems.</text>
</comment>
<keyword evidence="5" id="KW-1185">Reference proteome</keyword>
<dbReference type="OrthoDB" id="666972at2759"/>
<evidence type="ECO:0000259" key="3">
    <source>
        <dbReference type="Pfam" id="PF00080"/>
    </source>
</evidence>
<comment type="cofactor">
    <cofactor evidence="1">
        <name>Zn(2+)</name>
        <dbReference type="ChEBI" id="CHEBI:29105"/>
    </cofactor>
    <text evidence="1">Binds 1 zinc ion per subunit.</text>
</comment>
<dbReference type="InterPro" id="IPR001424">
    <property type="entry name" value="SOD_Cu_Zn_dom"/>
</dbReference>
<proteinExistence type="inferred from homology"/>
<organism evidence="4 5">
    <name type="scientific">Gadus morhua</name>
    <name type="common">Atlantic cod</name>
    <dbReference type="NCBI Taxonomy" id="8049"/>
    <lineage>
        <taxon>Eukaryota</taxon>
        <taxon>Metazoa</taxon>
        <taxon>Chordata</taxon>
        <taxon>Craniata</taxon>
        <taxon>Vertebrata</taxon>
        <taxon>Euteleostomi</taxon>
        <taxon>Actinopterygii</taxon>
        <taxon>Neopterygii</taxon>
        <taxon>Teleostei</taxon>
        <taxon>Neoteleostei</taxon>
        <taxon>Acanthomorphata</taxon>
        <taxon>Zeiogadaria</taxon>
        <taxon>Gadariae</taxon>
        <taxon>Gadiformes</taxon>
        <taxon>Gadoidei</taxon>
        <taxon>Gadidae</taxon>
        <taxon>Gadus</taxon>
    </lineage>
</organism>